<dbReference type="RefSeq" id="WP_249101081.1">
    <property type="nucleotide sequence ID" value="NZ_JAMAST010000008.1"/>
</dbReference>
<dbReference type="PROSITE" id="PS51819">
    <property type="entry name" value="VOC"/>
    <property type="match status" value="1"/>
</dbReference>
<dbReference type="EMBL" id="JAMAST010000008">
    <property type="protein sequence ID" value="MCL1631994.1"/>
    <property type="molecule type" value="Genomic_DNA"/>
</dbReference>
<sequence length="128" mass="14150">MNFHSPQINLYVEDLAKSKAFYESLGFKTTFTAEIDGLAVHHELVLEGFTLGIATKESAVDIHGLAPGGNSGCELVFWVDDADRAVTFLIEKGAKRLSEPHDFLNHRLRAGWIKDPDGNPIQLVCKRA</sequence>
<dbReference type="Proteomes" id="UP001203004">
    <property type="component" value="Unassembled WGS sequence"/>
</dbReference>
<gene>
    <name evidence="2" type="ORF">M3N64_08535</name>
</gene>
<dbReference type="Pfam" id="PF00903">
    <property type="entry name" value="Glyoxalase"/>
    <property type="match status" value="1"/>
</dbReference>
<reference evidence="2 3" key="1">
    <citation type="submission" date="2022-05" db="EMBL/GenBank/DDBJ databases">
        <title>Sporolactobacillus sp nov CPB3-1, isolated from tree bark (Mangifera indica L.).</title>
        <authorList>
            <person name="Phuengjayaem S."/>
            <person name="Tanasupawat S."/>
        </authorList>
    </citation>
    <scope>NUCLEOTIDE SEQUENCE [LARGE SCALE GENOMIC DNA]</scope>
    <source>
        <strain evidence="2 3">CPB3-1</strain>
    </source>
</reference>
<evidence type="ECO:0000313" key="3">
    <source>
        <dbReference type="Proteomes" id="UP001203004"/>
    </source>
</evidence>
<comment type="caution">
    <text evidence="2">The sequence shown here is derived from an EMBL/GenBank/DDBJ whole genome shotgun (WGS) entry which is preliminary data.</text>
</comment>
<accession>A0ABT0MAV5</accession>
<proteinExistence type="predicted"/>
<dbReference type="InterPro" id="IPR004360">
    <property type="entry name" value="Glyas_Fos-R_dOase_dom"/>
</dbReference>
<dbReference type="Gene3D" id="3.10.180.10">
    <property type="entry name" value="2,3-Dihydroxybiphenyl 1,2-Dioxygenase, domain 1"/>
    <property type="match status" value="1"/>
</dbReference>
<name>A0ABT0MAV5_9BACL</name>
<organism evidence="2 3">
    <name type="scientific">Sporolactobacillus mangiferae</name>
    <dbReference type="NCBI Taxonomy" id="2940498"/>
    <lineage>
        <taxon>Bacteria</taxon>
        <taxon>Bacillati</taxon>
        <taxon>Bacillota</taxon>
        <taxon>Bacilli</taxon>
        <taxon>Bacillales</taxon>
        <taxon>Sporolactobacillaceae</taxon>
        <taxon>Sporolactobacillus</taxon>
    </lineage>
</organism>
<feature type="domain" description="VOC" evidence="1">
    <location>
        <begin position="2"/>
        <end position="126"/>
    </location>
</feature>
<evidence type="ECO:0000313" key="2">
    <source>
        <dbReference type="EMBL" id="MCL1631994.1"/>
    </source>
</evidence>
<keyword evidence="3" id="KW-1185">Reference proteome</keyword>
<evidence type="ECO:0000259" key="1">
    <source>
        <dbReference type="PROSITE" id="PS51819"/>
    </source>
</evidence>
<dbReference type="InterPro" id="IPR037523">
    <property type="entry name" value="VOC_core"/>
</dbReference>
<dbReference type="InterPro" id="IPR029068">
    <property type="entry name" value="Glyas_Bleomycin-R_OHBP_Dase"/>
</dbReference>
<dbReference type="SUPFAM" id="SSF54593">
    <property type="entry name" value="Glyoxalase/Bleomycin resistance protein/Dihydroxybiphenyl dioxygenase"/>
    <property type="match status" value="1"/>
</dbReference>
<protein>
    <submittedName>
        <fullName evidence="2">VOC family protein</fullName>
    </submittedName>
</protein>